<feature type="transmembrane region" description="Helical" evidence="6">
    <location>
        <begin position="166"/>
        <end position="187"/>
    </location>
</feature>
<reference evidence="7 8" key="1">
    <citation type="journal article" date="2019" name="Int. J. Syst. Evol. Microbiol.">
        <title>The Global Catalogue of Microorganisms (GCM) 10K type strain sequencing project: providing services to taxonomists for standard genome sequencing and annotation.</title>
        <authorList>
            <consortium name="The Broad Institute Genomics Platform"/>
            <consortium name="The Broad Institute Genome Sequencing Center for Infectious Disease"/>
            <person name="Wu L."/>
            <person name="Ma J."/>
        </authorList>
    </citation>
    <scope>NUCLEOTIDE SEQUENCE [LARGE SCALE GENOMIC DNA]</scope>
    <source>
        <strain evidence="7 8">JCM 15896</strain>
    </source>
</reference>
<dbReference type="InterPro" id="IPR051598">
    <property type="entry name" value="TSUP/Inactive_protease-like"/>
</dbReference>
<gene>
    <name evidence="7" type="ORF">GCM10009114_01180</name>
</gene>
<keyword evidence="8" id="KW-1185">Reference proteome</keyword>
<dbReference type="Pfam" id="PF01925">
    <property type="entry name" value="TauE"/>
    <property type="match status" value="1"/>
</dbReference>
<dbReference type="PANTHER" id="PTHR43701">
    <property type="entry name" value="MEMBRANE TRANSPORTER PROTEIN MJ0441-RELATED"/>
    <property type="match status" value="1"/>
</dbReference>
<feature type="transmembrane region" description="Helical" evidence="6">
    <location>
        <begin position="194"/>
        <end position="213"/>
    </location>
</feature>
<evidence type="ECO:0000256" key="1">
    <source>
        <dbReference type="ARBA" id="ARBA00004141"/>
    </source>
</evidence>
<evidence type="ECO:0000313" key="7">
    <source>
        <dbReference type="EMBL" id="GAA0852112.1"/>
    </source>
</evidence>
<organism evidence="7 8">
    <name type="scientific">Aliiglaciecola litoralis</name>
    <dbReference type="NCBI Taxonomy" id="582857"/>
    <lineage>
        <taxon>Bacteria</taxon>
        <taxon>Pseudomonadati</taxon>
        <taxon>Pseudomonadota</taxon>
        <taxon>Gammaproteobacteria</taxon>
        <taxon>Alteromonadales</taxon>
        <taxon>Alteromonadaceae</taxon>
        <taxon>Aliiglaciecola</taxon>
    </lineage>
</organism>
<dbReference type="PANTHER" id="PTHR43701:SF2">
    <property type="entry name" value="MEMBRANE TRANSPORTER PROTEIN YJNA-RELATED"/>
    <property type="match status" value="1"/>
</dbReference>
<dbReference type="EMBL" id="BAAAFD010000001">
    <property type="protein sequence ID" value="GAA0852112.1"/>
    <property type="molecule type" value="Genomic_DNA"/>
</dbReference>
<dbReference type="RefSeq" id="WP_343855619.1">
    <property type="nucleotide sequence ID" value="NZ_BAAAFD010000001.1"/>
</dbReference>
<keyword evidence="3 6" id="KW-0812">Transmembrane</keyword>
<proteinExistence type="inferred from homology"/>
<comment type="subcellular location">
    <subcellularLocation>
        <location evidence="6">Cell membrane</location>
        <topology evidence="6">Multi-pass membrane protein</topology>
    </subcellularLocation>
    <subcellularLocation>
        <location evidence="1">Membrane</location>
        <topology evidence="1">Multi-pass membrane protein</topology>
    </subcellularLocation>
</comment>
<evidence type="ECO:0000256" key="3">
    <source>
        <dbReference type="ARBA" id="ARBA00022692"/>
    </source>
</evidence>
<dbReference type="Proteomes" id="UP001500359">
    <property type="component" value="Unassembled WGS sequence"/>
</dbReference>
<name>A0ABN1LD10_9ALTE</name>
<dbReference type="InterPro" id="IPR002781">
    <property type="entry name" value="TM_pro_TauE-like"/>
</dbReference>
<sequence length="247" mass="25592">MFLLLIISALIIGASLGLLGAGGSILTVPVLLFIMGLDEKQAIASSFIIIALISSVGGLKSLHQRMLNIKTLLWFALASFPLSAIGAYLGAIMPDGFQTQILIIVMFIAAAVMLSKRKPQPGREVKVKYILVAGCVSGLITGLVGVGGGFIIVPALVIFAGLSMSFATATSLALVTVNAVAAFAGLLITNELPVIDWTVVIGMSVTGALAVIGGRGFAAKLPDKIIKKGFAILLLMIAVITQVMIFI</sequence>
<evidence type="ECO:0000256" key="2">
    <source>
        <dbReference type="ARBA" id="ARBA00009142"/>
    </source>
</evidence>
<evidence type="ECO:0000256" key="5">
    <source>
        <dbReference type="ARBA" id="ARBA00023136"/>
    </source>
</evidence>
<evidence type="ECO:0000256" key="6">
    <source>
        <dbReference type="RuleBase" id="RU363041"/>
    </source>
</evidence>
<comment type="caution">
    <text evidence="7">The sequence shown here is derived from an EMBL/GenBank/DDBJ whole genome shotgun (WGS) entry which is preliminary data.</text>
</comment>
<protein>
    <recommendedName>
        <fullName evidence="6">Probable membrane transporter protein</fullName>
    </recommendedName>
</protein>
<feature type="transmembrane region" description="Helical" evidence="6">
    <location>
        <begin position="41"/>
        <end position="59"/>
    </location>
</feature>
<evidence type="ECO:0000313" key="8">
    <source>
        <dbReference type="Proteomes" id="UP001500359"/>
    </source>
</evidence>
<comment type="similarity">
    <text evidence="2 6">Belongs to the 4-toluene sulfonate uptake permease (TSUP) (TC 2.A.102) family.</text>
</comment>
<feature type="transmembrane region" description="Helical" evidence="6">
    <location>
        <begin position="71"/>
        <end position="91"/>
    </location>
</feature>
<keyword evidence="4 6" id="KW-1133">Transmembrane helix</keyword>
<evidence type="ECO:0000256" key="4">
    <source>
        <dbReference type="ARBA" id="ARBA00022989"/>
    </source>
</evidence>
<accession>A0ABN1LD10</accession>
<keyword evidence="5 6" id="KW-0472">Membrane</keyword>
<feature type="transmembrane region" description="Helical" evidence="6">
    <location>
        <begin position="225"/>
        <end position="246"/>
    </location>
</feature>
<feature type="transmembrane region" description="Helical" evidence="6">
    <location>
        <begin position="127"/>
        <end position="160"/>
    </location>
</feature>
<feature type="transmembrane region" description="Helical" evidence="6">
    <location>
        <begin position="97"/>
        <end position="115"/>
    </location>
</feature>
<keyword evidence="6" id="KW-1003">Cell membrane</keyword>